<sequence length="38" mass="4384">MKKTSFRAGIFYVTVFSGINNYQLVAISDVLKNWSAWK</sequence>
<evidence type="ECO:0000313" key="1">
    <source>
        <dbReference type="EMBL" id="EAY30139.1"/>
    </source>
</evidence>
<dbReference type="AlphaFoldDB" id="A1ZHY2"/>
<dbReference type="Proteomes" id="UP000004095">
    <property type="component" value="Unassembled WGS sequence"/>
</dbReference>
<keyword evidence="2" id="KW-1185">Reference proteome</keyword>
<protein>
    <submittedName>
        <fullName evidence="1">Uncharacterized protein</fullName>
    </submittedName>
</protein>
<organism evidence="1 2">
    <name type="scientific">Microscilla marina ATCC 23134</name>
    <dbReference type="NCBI Taxonomy" id="313606"/>
    <lineage>
        <taxon>Bacteria</taxon>
        <taxon>Pseudomonadati</taxon>
        <taxon>Bacteroidota</taxon>
        <taxon>Cytophagia</taxon>
        <taxon>Cytophagales</taxon>
        <taxon>Microscillaceae</taxon>
        <taxon>Microscilla</taxon>
    </lineage>
</organism>
<name>A1ZHY2_MICM2</name>
<comment type="caution">
    <text evidence="1">The sequence shown here is derived from an EMBL/GenBank/DDBJ whole genome shotgun (WGS) entry which is preliminary data.</text>
</comment>
<evidence type="ECO:0000313" key="2">
    <source>
        <dbReference type="Proteomes" id="UP000004095"/>
    </source>
</evidence>
<dbReference type="EMBL" id="AAWS01000008">
    <property type="protein sequence ID" value="EAY30139.1"/>
    <property type="molecule type" value="Genomic_DNA"/>
</dbReference>
<accession>A1ZHY2</accession>
<reference evidence="1 2" key="1">
    <citation type="submission" date="2007-01" db="EMBL/GenBank/DDBJ databases">
        <authorList>
            <person name="Haygood M."/>
            <person name="Podell S."/>
            <person name="Anderson C."/>
            <person name="Hopkinson B."/>
            <person name="Roe K."/>
            <person name="Barbeau K."/>
            <person name="Gaasterland T."/>
            <person name="Ferriera S."/>
            <person name="Johnson J."/>
            <person name="Kravitz S."/>
            <person name="Beeson K."/>
            <person name="Sutton G."/>
            <person name="Rogers Y.-H."/>
            <person name="Friedman R."/>
            <person name="Frazier M."/>
            <person name="Venter J.C."/>
        </authorList>
    </citation>
    <scope>NUCLEOTIDE SEQUENCE [LARGE SCALE GENOMIC DNA]</scope>
    <source>
        <strain evidence="1 2">ATCC 23134</strain>
    </source>
</reference>
<gene>
    <name evidence="1" type="ORF">M23134_05472</name>
</gene>
<proteinExistence type="predicted"/>